<dbReference type="OrthoDB" id="9804920at2"/>
<dbReference type="InterPro" id="IPR044992">
    <property type="entry name" value="ChyE-like"/>
</dbReference>
<dbReference type="GO" id="GO:0005829">
    <property type="term" value="C:cytosol"/>
    <property type="evidence" value="ECO:0007669"/>
    <property type="project" value="TreeGrafter"/>
</dbReference>
<dbReference type="SUPFAM" id="SSF52317">
    <property type="entry name" value="Class I glutamine amidotransferase-like"/>
    <property type="match status" value="1"/>
</dbReference>
<evidence type="ECO:0000259" key="1">
    <source>
        <dbReference type="Pfam" id="PF00117"/>
    </source>
</evidence>
<sequence>MKKILIVRNESSEGGGLLYEVLREMNISADEIDLAGGMPFPSPLDYGALIVLGGPDSANDTTEKMTAEIARIQEALKAGIPYLGICLGLQTLVKSAGGKVVKSPVKETGFRGPDGQLFRIELTQAGKNDPLFENLGDNFPVFQLHGETVEPTDSMTVLGIGKLCRNQIVKVADKAYGIQCHFELTREMFVQWMDEVDDLKAIDQEKCVEDFCSFFEEYMFTGKQLFRNFLKISGLA</sequence>
<dbReference type="PANTHER" id="PTHR42695">
    <property type="entry name" value="GLUTAMINE AMIDOTRANSFERASE YLR126C-RELATED"/>
    <property type="match status" value="1"/>
</dbReference>
<dbReference type="GO" id="GO:0016740">
    <property type="term" value="F:transferase activity"/>
    <property type="evidence" value="ECO:0007669"/>
    <property type="project" value="UniProtKB-KW"/>
</dbReference>
<evidence type="ECO:0000313" key="2">
    <source>
        <dbReference type="EMBL" id="GAT62057.1"/>
    </source>
</evidence>
<comment type="caution">
    <text evidence="2">The sequence shown here is derived from an EMBL/GenBank/DDBJ whole genome shotgun (WGS) entry which is preliminary data.</text>
</comment>
<keyword evidence="2" id="KW-0808">Transferase</keyword>
<organism evidence="2 3">
    <name type="scientific">Paludibacter jiangxiensis</name>
    <dbReference type="NCBI Taxonomy" id="681398"/>
    <lineage>
        <taxon>Bacteria</taxon>
        <taxon>Pseudomonadati</taxon>
        <taxon>Bacteroidota</taxon>
        <taxon>Bacteroidia</taxon>
        <taxon>Bacteroidales</taxon>
        <taxon>Paludibacteraceae</taxon>
        <taxon>Paludibacter</taxon>
    </lineage>
</organism>
<dbReference type="STRING" id="681398.PJIAN_1647"/>
<keyword evidence="2" id="KW-0315">Glutamine amidotransferase</keyword>
<dbReference type="Pfam" id="PF00117">
    <property type="entry name" value="GATase"/>
    <property type="match status" value="1"/>
</dbReference>
<keyword evidence="3" id="KW-1185">Reference proteome</keyword>
<dbReference type="InterPro" id="IPR017926">
    <property type="entry name" value="GATASE"/>
</dbReference>
<dbReference type="EMBL" id="BDCR01000001">
    <property type="protein sequence ID" value="GAT62057.1"/>
    <property type="molecule type" value="Genomic_DNA"/>
</dbReference>
<dbReference type="InterPro" id="IPR029062">
    <property type="entry name" value="Class_I_gatase-like"/>
</dbReference>
<dbReference type="PROSITE" id="PS51273">
    <property type="entry name" value="GATASE_TYPE_1"/>
    <property type="match status" value="1"/>
</dbReference>
<protein>
    <submittedName>
        <fullName evidence="2">GMP synthase-Glutamine amidotransferase</fullName>
    </submittedName>
</protein>
<name>A0A161LDK6_9BACT</name>
<evidence type="ECO:0000313" key="3">
    <source>
        <dbReference type="Proteomes" id="UP000076586"/>
    </source>
</evidence>
<accession>A0A161LDK6</accession>
<dbReference type="Proteomes" id="UP000076586">
    <property type="component" value="Unassembled WGS sequence"/>
</dbReference>
<reference evidence="3" key="1">
    <citation type="submission" date="2016-04" db="EMBL/GenBank/DDBJ databases">
        <title>Draft genome sequence of Paludibacter jiangxiensis strain NM7.</title>
        <authorList>
            <person name="Qiu Y."/>
            <person name="Matsuura N."/>
            <person name="Ohashi A."/>
            <person name="Tourlousse M.D."/>
            <person name="Sekiguchi Y."/>
        </authorList>
    </citation>
    <scope>NUCLEOTIDE SEQUENCE [LARGE SCALE GENOMIC DNA]</scope>
    <source>
        <strain evidence="3">NM7</strain>
    </source>
</reference>
<dbReference type="CDD" id="cd01741">
    <property type="entry name" value="GATase1_1"/>
    <property type="match status" value="1"/>
</dbReference>
<feature type="domain" description="Glutamine amidotransferase" evidence="1">
    <location>
        <begin position="44"/>
        <end position="185"/>
    </location>
</feature>
<dbReference type="RefSeq" id="WP_068702717.1">
    <property type="nucleotide sequence ID" value="NZ_BDCR01000001.1"/>
</dbReference>
<proteinExistence type="predicted"/>
<dbReference type="AlphaFoldDB" id="A0A161LDK6"/>
<gene>
    <name evidence="2" type="ORF">PJIAN_1647</name>
</gene>
<reference evidence="3" key="2">
    <citation type="journal article" date="2017" name="Genome Announc.">
        <title>Draft genome sequence of Paludibacter jiangxiensis NM7(T), a propionate-producing fermentative bacterium.</title>
        <authorList>
            <person name="Qiu Y.-L."/>
            <person name="Tourlousse D.M."/>
            <person name="Matsuura N."/>
            <person name="Ohashi A."/>
            <person name="Sekiguchi Y."/>
        </authorList>
    </citation>
    <scope>NUCLEOTIDE SEQUENCE [LARGE SCALE GENOMIC DNA]</scope>
    <source>
        <strain evidence="3">NM7</strain>
    </source>
</reference>
<dbReference type="Gene3D" id="3.40.50.880">
    <property type="match status" value="1"/>
</dbReference>
<dbReference type="PANTHER" id="PTHR42695:SF5">
    <property type="entry name" value="GLUTAMINE AMIDOTRANSFERASE YLR126C-RELATED"/>
    <property type="match status" value="1"/>
</dbReference>